<sequence length="110" mass="12794">MYQFYDLLPMALETKNLHLTFITKLSEGTKSEYAIPYNNLKNSWISSVTTKAELKFMDRIDNYFPNTTNKQNCIIDFHPVWHVFPLHTVYDSLSCTADKNVSIKKGLKIV</sequence>
<evidence type="ECO:0000313" key="1">
    <source>
        <dbReference type="EMBL" id="CAI6373270.1"/>
    </source>
</evidence>
<comment type="caution">
    <text evidence="1">The sequence shown here is derived from an EMBL/GenBank/DDBJ whole genome shotgun (WGS) entry which is preliminary data.</text>
</comment>
<gene>
    <name evidence="1" type="ORF">MEUPH1_LOCUS27044</name>
</gene>
<accession>A0AAV0XXH3</accession>
<reference evidence="1 2" key="1">
    <citation type="submission" date="2023-01" db="EMBL/GenBank/DDBJ databases">
        <authorList>
            <person name="Whitehead M."/>
        </authorList>
    </citation>
    <scope>NUCLEOTIDE SEQUENCE [LARGE SCALE GENOMIC DNA]</scope>
</reference>
<dbReference type="AlphaFoldDB" id="A0AAV0XXH3"/>
<protein>
    <submittedName>
        <fullName evidence="1">Uncharacterized protein</fullName>
    </submittedName>
</protein>
<organism evidence="1 2">
    <name type="scientific">Macrosiphum euphorbiae</name>
    <name type="common">potato aphid</name>
    <dbReference type="NCBI Taxonomy" id="13131"/>
    <lineage>
        <taxon>Eukaryota</taxon>
        <taxon>Metazoa</taxon>
        <taxon>Ecdysozoa</taxon>
        <taxon>Arthropoda</taxon>
        <taxon>Hexapoda</taxon>
        <taxon>Insecta</taxon>
        <taxon>Pterygota</taxon>
        <taxon>Neoptera</taxon>
        <taxon>Paraneoptera</taxon>
        <taxon>Hemiptera</taxon>
        <taxon>Sternorrhyncha</taxon>
        <taxon>Aphidomorpha</taxon>
        <taxon>Aphidoidea</taxon>
        <taxon>Aphididae</taxon>
        <taxon>Macrosiphini</taxon>
        <taxon>Macrosiphum</taxon>
    </lineage>
</organism>
<proteinExistence type="predicted"/>
<dbReference type="Proteomes" id="UP001160148">
    <property type="component" value="Unassembled WGS sequence"/>
</dbReference>
<keyword evidence="2" id="KW-1185">Reference proteome</keyword>
<name>A0AAV0XXH3_9HEMI</name>
<evidence type="ECO:0000313" key="2">
    <source>
        <dbReference type="Proteomes" id="UP001160148"/>
    </source>
</evidence>
<dbReference type="EMBL" id="CARXXK010001085">
    <property type="protein sequence ID" value="CAI6373270.1"/>
    <property type="molecule type" value="Genomic_DNA"/>
</dbReference>